<dbReference type="AlphaFoldDB" id="A0A5B0QAJ0"/>
<feature type="compositionally biased region" description="Polar residues" evidence="1">
    <location>
        <begin position="55"/>
        <end position="64"/>
    </location>
</feature>
<evidence type="ECO:0000256" key="1">
    <source>
        <dbReference type="SAM" id="MobiDB-lite"/>
    </source>
</evidence>
<sequence>MSRITLLDMFMAVTNARREAQAVDSRQEQASGSAANDDAQTPRAGPSRAKAPISTLEQWNYSSSSEDRKPRKKKIHFLSHEAKQSTTSDLWARAFSRPTAHPGGARHPRVYTLIGQRHQTVPLVQRRTPSSPADPSPEEVDQTDARPPQCPPPSTPGSQVGPARQKRRTSRTAPYADNRRGGAGRSAAGEN</sequence>
<accession>A0A5B0QAJ0</accession>
<organism evidence="2 4">
    <name type="scientific">Puccinia graminis f. sp. tritici</name>
    <dbReference type="NCBI Taxonomy" id="56615"/>
    <lineage>
        <taxon>Eukaryota</taxon>
        <taxon>Fungi</taxon>
        <taxon>Dikarya</taxon>
        <taxon>Basidiomycota</taxon>
        <taxon>Pucciniomycotina</taxon>
        <taxon>Pucciniomycetes</taxon>
        <taxon>Pucciniales</taxon>
        <taxon>Pucciniaceae</taxon>
        <taxon>Puccinia</taxon>
    </lineage>
</organism>
<name>A0A5B0QAJ0_PUCGR</name>
<dbReference type="Proteomes" id="UP000325313">
    <property type="component" value="Unassembled WGS sequence"/>
</dbReference>
<dbReference type="EMBL" id="VDEP01000140">
    <property type="protein sequence ID" value="KAA1128614.1"/>
    <property type="molecule type" value="Genomic_DNA"/>
</dbReference>
<evidence type="ECO:0000313" key="4">
    <source>
        <dbReference type="Proteomes" id="UP000324748"/>
    </source>
</evidence>
<comment type="caution">
    <text evidence="2">The sequence shown here is derived from an EMBL/GenBank/DDBJ whole genome shotgun (WGS) entry which is preliminary data.</text>
</comment>
<reference evidence="4 5" key="1">
    <citation type="submission" date="2019-05" db="EMBL/GenBank/DDBJ databases">
        <title>Emergence of the Ug99 lineage of the wheat stem rust pathogen through somatic hybridization.</title>
        <authorList>
            <person name="Li F."/>
            <person name="Upadhyaya N.M."/>
            <person name="Sperschneider J."/>
            <person name="Matny O."/>
            <person name="Nguyen-Phuc H."/>
            <person name="Mago R."/>
            <person name="Raley C."/>
            <person name="Miller M.E."/>
            <person name="Silverstein K.A.T."/>
            <person name="Henningsen E."/>
            <person name="Hirsch C.D."/>
            <person name="Visser B."/>
            <person name="Pretorius Z.A."/>
            <person name="Steffenson B.J."/>
            <person name="Schwessinger B."/>
            <person name="Dodds P.N."/>
            <person name="Figueroa M."/>
        </authorList>
    </citation>
    <scope>NUCLEOTIDE SEQUENCE [LARGE SCALE GENOMIC DNA]</scope>
    <source>
        <strain evidence="2">21-0</strain>
        <strain evidence="3 5">Ug99</strain>
    </source>
</reference>
<dbReference type="EMBL" id="VSWC01000027">
    <property type="protein sequence ID" value="KAA1110306.1"/>
    <property type="molecule type" value="Genomic_DNA"/>
</dbReference>
<gene>
    <name evidence="2" type="ORF">PGT21_017481</name>
    <name evidence="3" type="ORF">PGTUg99_014303</name>
</gene>
<evidence type="ECO:0000313" key="2">
    <source>
        <dbReference type="EMBL" id="KAA1110306.1"/>
    </source>
</evidence>
<proteinExistence type="predicted"/>
<keyword evidence="4" id="KW-1185">Reference proteome</keyword>
<evidence type="ECO:0000313" key="5">
    <source>
        <dbReference type="Proteomes" id="UP000325313"/>
    </source>
</evidence>
<feature type="region of interest" description="Disordered" evidence="1">
    <location>
        <begin position="19"/>
        <end position="191"/>
    </location>
</feature>
<protein>
    <submittedName>
        <fullName evidence="2">Uncharacterized protein</fullName>
    </submittedName>
</protein>
<dbReference type="Proteomes" id="UP000324748">
    <property type="component" value="Unassembled WGS sequence"/>
</dbReference>
<evidence type="ECO:0000313" key="3">
    <source>
        <dbReference type="EMBL" id="KAA1128614.1"/>
    </source>
</evidence>
<dbReference type="OrthoDB" id="10294374at2759"/>